<dbReference type="InterPro" id="IPR036737">
    <property type="entry name" value="OmpA-like_sf"/>
</dbReference>
<feature type="signal peptide" evidence="3">
    <location>
        <begin position="1"/>
        <end position="42"/>
    </location>
</feature>
<feature type="domain" description="OmpA-like" evidence="4">
    <location>
        <begin position="341"/>
        <end position="451"/>
    </location>
</feature>
<dbReference type="CDD" id="cd07185">
    <property type="entry name" value="OmpA_C-like"/>
    <property type="match status" value="1"/>
</dbReference>
<sequence length="451" mass="44557">MLGTRRDAMIDSVIPGYGLMRRIRLASGVAALALGAALPVQAQQYGGGTSVVVDYGVLDQLSAAPASPQAPGSVPSVPVYTQPYGSLQPYGTQLQPLGAPQAAPVTPVQTASPAGSPYDSGQLLPPPSTAPVSRLTVPYKPSPSVADNVATKPSSVAAAVVKPVAFVTPALKPAEPETKLAASVPASPPETVAEAAPASTVSDSGAGDTATGSSAVPVVEATATSTTVASNDAATTTEVSTTQTAAASTAGTASSADAPAIATAAVTTASTAGAAAATAATDTGASDTGEAATTVAQNDTSTTAPSGSEAPAATTAPATQPSGDATAPAADSSQTGSTETPAAEPAQDKTQILFPEGSAELPPEATQQLDTIAQKMDENQALRLQLMAYASGTEDTASRARRISLSRALAVRAYLIDKGIRSTRMDVRALGNKVEGDPADRVDIVTLTPGG</sequence>
<evidence type="ECO:0000259" key="4">
    <source>
        <dbReference type="PROSITE" id="PS51123"/>
    </source>
</evidence>
<dbReference type="Proteomes" id="UP000325797">
    <property type="component" value="Chromosome"/>
</dbReference>
<dbReference type="SUPFAM" id="SSF103088">
    <property type="entry name" value="OmpA-like"/>
    <property type="match status" value="1"/>
</dbReference>
<gene>
    <name evidence="5" type="ORF">FRZ61_39620</name>
</gene>
<evidence type="ECO:0000256" key="2">
    <source>
        <dbReference type="SAM" id="MobiDB-lite"/>
    </source>
</evidence>
<evidence type="ECO:0000313" key="6">
    <source>
        <dbReference type="Proteomes" id="UP000325797"/>
    </source>
</evidence>
<name>A0A5J6N2Q3_9PROT</name>
<dbReference type="EMBL" id="CP042582">
    <property type="protein sequence ID" value="QEX24021.1"/>
    <property type="molecule type" value="Genomic_DNA"/>
</dbReference>
<feature type="region of interest" description="Disordered" evidence="2">
    <location>
        <begin position="179"/>
        <end position="216"/>
    </location>
</feature>
<feature type="compositionally biased region" description="Low complexity" evidence="2">
    <location>
        <begin position="281"/>
        <end position="322"/>
    </location>
</feature>
<protein>
    <recommendedName>
        <fullName evidence="4">OmpA-like domain-containing protein</fullName>
    </recommendedName>
</protein>
<dbReference type="AlphaFoldDB" id="A0A5J6N2Q3"/>
<reference evidence="5 6" key="1">
    <citation type="submission" date="2019-08" db="EMBL/GenBank/DDBJ databases">
        <title>Hyperibacter terrae gen. nov., sp. nov. and Hyperibacter viscosus sp. nov., two new members in the family Rhodospirillaceae isolated from the rhizosphere of Hypericum perforatum.</title>
        <authorList>
            <person name="Noviana Z."/>
        </authorList>
    </citation>
    <scope>NUCLEOTIDE SEQUENCE [LARGE SCALE GENOMIC DNA]</scope>
    <source>
        <strain evidence="5 6">R5959</strain>
    </source>
</reference>
<accession>A0A5J6N2Q3</accession>
<keyword evidence="3" id="KW-0732">Signal</keyword>
<feature type="chain" id="PRO_5023914137" description="OmpA-like domain-containing protein" evidence="3">
    <location>
        <begin position="43"/>
        <end position="451"/>
    </location>
</feature>
<keyword evidence="6" id="KW-1185">Reference proteome</keyword>
<dbReference type="InterPro" id="IPR006665">
    <property type="entry name" value="OmpA-like"/>
</dbReference>
<feature type="region of interest" description="Disordered" evidence="2">
    <location>
        <begin position="281"/>
        <end position="347"/>
    </location>
</feature>
<proteinExistence type="predicted"/>
<dbReference type="GO" id="GO:0016020">
    <property type="term" value="C:membrane"/>
    <property type="evidence" value="ECO:0007669"/>
    <property type="project" value="UniProtKB-UniRule"/>
</dbReference>
<organism evidence="5 6">
    <name type="scientific">Hypericibacter adhaerens</name>
    <dbReference type="NCBI Taxonomy" id="2602016"/>
    <lineage>
        <taxon>Bacteria</taxon>
        <taxon>Pseudomonadati</taxon>
        <taxon>Pseudomonadota</taxon>
        <taxon>Alphaproteobacteria</taxon>
        <taxon>Rhodospirillales</taxon>
        <taxon>Dongiaceae</taxon>
        <taxon>Hypericibacter</taxon>
    </lineage>
</organism>
<dbReference type="KEGG" id="hadh:FRZ61_39620"/>
<dbReference type="Pfam" id="PF00691">
    <property type="entry name" value="OmpA"/>
    <property type="match status" value="1"/>
</dbReference>
<dbReference type="Gene3D" id="3.30.1330.60">
    <property type="entry name" value="OmpA-like domain"/>
    <property type="match status" value="1"/>
</dbReference>
<evidence type="ECO:0000313" key="5">
    <source>
        <dbReference type="EMBL" id="QEX24021.1"/>
    </source>
</evidence>
<feature type="compositionally biased region" description="Polar residues" evidence="2">
    <location>
        <begin position="331"/>
        <end position="340"/>
    </location>
</feature>
<keyword evidence="1" id="KW-0472">Membrane</keyword>
<evidence type="ECO:0000256" key="3">
    <source>
        <dbReference type="SAM" id="SignalP"/>
    </source>
</evidence>
<dbReference type="PROSITE" id="PS51123">
    <property type="entry name" value="OMPA_2"/>
    <property type="match status" value="1"/>
</dbReference>
<feature type="region of interest" description="Disordered" evidence="2">
    <location>
        <begin position="98"/>
        <end position="136"/>
    </location>
</feature>
<evidence type="ECO:0000256" key="1">
    <source>
        <dbReference type="PROSITE-ProRule" id="PRU00473"/>
    </source>
</evidence>